<comment type="similarity">
    <text evidence="18">Belongs to the NnrE/AIBP family.</text>
</comment>
<dbReference type="GO" id="GO:0110051">
    <property type="term" value="P:metabolite repair"/>
    <property type="evidence" value="ECO:0007669"/>
    <property type="project" value="TreeGrafter"/>
</dbReference>
<dbReference type="HAMAP" id="MF_01966">
    <property type="entry name" value="NADHX_epimerase"/>
    <property type="match status" value="1"/>
</dbReference>
<dbReference type="Gene3D" id="3.40.50.10260">
    <property type="entry name" value="YjeF N-terminal domain"/>
    <property type="match status" value="1"/>
</dbReference>
<evidence type="ECO:0000256" key="8">
    <source>
        <dbReference type="ARBA" id="ARBA00022857"/>
    </source>
</evidence>
<dbReference type="InterPro" id="IPR000631">
    <property type="entry name" value="CARKD"/>
</dbReference>
<dbReference type="EMBL" id="CP015600">
    <property type="protein sequence ID" value="ANF86331.1"/>
    <property type="molecule type" value="Genomic_DNA"/>
</dbReference>
<comment type="similarity">
    <text evidence="17">Belongs to the NnrD/CARKD family.</text>
</comment>
<evidence type="ECO:0000256" key="4">
    <source>
        <dbReference type="ARBA" id="ARBA00009524"/>
    </source>
</evidence>
<evidence type="ECO:0000256" key="17">
    <source>
        <dbReference type="HAMAP-Rule" id="MF_01965"/>
    </source>
</evidence>
<dbReference type="PROSITE" id="PS51385">
    <property type="entry name" value="YJEF_N"/>
    <property type="match status" value="1"/>
</dbReference>
<dbReference type="STRING" id="219572.A7J50_2942"/>
<dbReference type="Proteomes" id="UP000077829">
    <property type="component" value="Chromosome"/>
</dbReference>
<evidence type="ECO:0000313" key="22">
    <source>
        <dbReference type="EMBL" id="ANF86331.1"/>
    </source>
</evidence>
<evidence type="ECO:0000256" key="10">
    <source>
        <dbReference type="ARBA" id="ARBA00023027"/>
    </source>
</evidence>
<feature type="binding site" evidence="18">
    <location>
        <position position="129"/>
    </location>
    <ligand>
        <name>K(+)</name>
        <dbReference type="ChEBI" id="CHEBI:29103"/>
    </ligand>
</feature>
<feature type="domain" description="YjeF C-terminal" evidence="20">
    <location>
        <begin position="228"/>
        <end position="492"/>
    </location>
</feature>
<dbReference type="InterPro" id="IPR036652">
    <property type="entry name" value="YjeF_N_dom_sf"/>
</dbReference>
<comment type="catalytic activity">
    <reaction evidence="1 18 19">
        <text>(6R)-NADHX = (6S)-NADHX</text>
        <dbReference type="Rhea" id="RHEA:32215"/>
        <dbReference type="ChEBI" id="CHEBI:64074"/>
        <dbReference type="ChEBI" id="CHEBI:64075"/>
        <dbReference type="EC" id="5.1.99.6"/>
    </reaction>
</comment>
<feature type="domain" description="YjeF N-terminal" evidence="21">
    <location>
        <begin position="22"/>
        <end position="218"/>
    </location>
</feature>
<evidence type="ECO:0000256" key="19">
    <source>
        <dbReference type="PIRNR" id="PIRNR017184"/>
    </source>
</evidence>
<dbReference type="GO" id="GO:0046872">
    <property type="term" value="F:metal ion binding"/>
    <property type="evidence" value="ECO:0007669"/>
    <property type="project" value="UniProtKB-UniRule"/>
</dbReference>
<keyword evidence="7 17" id="KW-0067">ATP-binding</keyword>
<feature type="binding site" evidence="18">
    <location>
        <begin position="68"/>
        <end position="72"/>
    </location>
    <ligand>
        <name>(6S)-NADPHX</name>
        <dbReference type="ChEBI" id="CHEBI:64076"/>
    </ligand>
</feature>
<comment type="function">
    <text evidence="14 19">Bifunctional enzyme that catalyzes the epimerization of the S- and R-forms of NAD(P)HX and the dehydration of the S-form of NAD(P)HX at the expense of ADP, which is converted to AMP. This allows the repair of both epimers of NAD(P)HX, a damaged form of NAD(P)H that is a result of enzymatic or heat-dependent hydration.</text>
</comment>
<dbReference type="EC" id="4.2.1.136" evidence="19"/>
<feature type="binding site" evidence="18">
    <location>
        <position position="165"/>
    </location>
    <ligand>
        <name>K(+)</name>
        <dbReference type="ChEBI" id="CHEBI:29103"/>
    </ligand>
</feature>
<evidence type="ECO:0000256" key="11">
    <source>
        <dbReference type="ARBA" id="ARBA00023235"/>
    </source>
</evidence>
<dbReference type="NCBIfam" id="TIGR00197">
    <property type="entry name" value="yjeF_nterm"/>
    <property type="match status" value="1"/>
</dbReference>
<comment type="similarity">
    <text evidence="4 19">In the C-terminal section; belongs to the NnrD/CARKD family.</text>
</comment>
<dbReference type="Gene3D" id="3.40.1190.20">
    <property type="match status" value="1"/>
</dbReference>
<comment type="catalytic activity">
    <reaction evidence="16 17 19">
        <text>(6S)-NADPHX + ADP = AMP + phosphate + NADPH + H(+)</text>
        <dbReference type="Rhea" id="RHEA:32235"/>
        <dbReference type="ChEBI" id="CHEBI:15378"/>
        <dbReference type="ChEBI" id="CHEBI:43474"/>
        <dbReference type="ChEBI" id="CHEBI:57783"/>
        <dbReference type="ChEBI" id="CHEBI:64076"/>
        <dbReference type="ChEBI" id="CHEBI:456215"/>
        <dbReference type="ChEBI" id="CHEBI:456216"/>
        <dbReference type="EC" id="4.2.1.136"/>
    </reaction>
</comment>
<evidence type="ECO:0000256" key="6">
    <source>
        <dbReference type="ARBA" id="ARBA00022741"/>
    </source>
</evidence>
<evidence type="ECO:0000256" key="13">
    <source>
        <dbReference type="ARBA" id="ARBA00023268"/>
    </source>
</evidence>
<feature type="binding site" evidence="18">
    <location>
        <position position="69"/>
    </location>
    <ligand>
        <name>K(+)</name>
        <dbReference type="ChEBI" id="CHEBI:29103"/>
    </ligand>
</feature>
<name>A0A172Z1R9_9PSED</name>
<accession>A0A172Z1R9</accession>
<evidence type="ECO:0000256" key="18">
    <source>
        <dbReference type="HAMAP-Rule" id="MF_01966"/>
    </source>
</evidence>
<feature type="binding site" evidence="18">
    <location>
        <begin position="133"/>
        <end position="139"/>
    </location>
    <ligand>
        <name>(6S)-NADPHX</name>
        <dbReference type="ChEBI" id="CHEBI:64076"/>
    </ligand>
</feature>
<keyword evidence="5 18" id="KW-0479">Metal-binding</keyword>
<dbReference type="AlphaFoldDB" id="A0A172Z1R9"/>
<evidence type="ECO:0000256" key="9">
    <source>
        <dbReference type="ARBA" id="ARBA00022958"/>
    </source>
</evidence>
<feature type="binding site" evidence="18">
    <location>
        <position position="162"/>
    </location>
    <ligand>
        <name>(6S)-NADPHX</name>
        <dbReference type="ChEBI" id="CHEBI:64076"/>
    </ligand>
</feature>
<dbReference type="KEGG" id="panr:A7J50_2942"/>
<feature type="binding site" evidence="17">
    <location>
        <position position="438"/>
    </location>
    <ligand>
        <name>(6S)-NADPHX</name>
        <dbReference type="ChEBI" id="CHEBI:64076"/>
    </ligand>
</feature>
<dbReference type="NCBIfam" id="TIGR00196">
    <property type="entry name" value="yjeF_cterm"/>
    <property type="match status" value="1"/>
</dbReference>
<evidence type="ECO:0000313" key="23">
    <source>
        <dbReference type="Proteomes" id="UP000077829"/>
    </source>
</evidence>
<evidence type="ECO:0000259" key="21">
    <source>
        <dbReference type="PROSITE" id="PS51385"/>
    </source>
</evidence>
<evidence type="ECO:0000256" key="3">
    <source>
        <dbReference type="ARBA" id="ARBA00006001"/>
    </source>
</evidence>
<dbReference type="EC" id="5.1.99.6" evidence="19"/>
<keyword evidence="11 18" id="KW-0413">Isomerase</keyword>
<evidence type="ECO:0000259" key="20">
    <source>
        <dbReference type="PROSITE" id="PS51383"/>
    </source>
</evidence>
<comment type="function">
    <text evidence="18">Catalyzes the epimerization of the S- and R-forms of NAD(P)HX, a damaged form of NAD(P)H that is a result of enzymatic or heat-dependent hydration. This is a prerequisite for the S-specific NAD(P)H-hydrate dehydratase to allow the repair of both epimers of NAD(P)HX.</text>
</comment>
<feature type="binding site" evidence="17">
    <location>
        <begin position="408"/>
        <end position="412"/>
    </location>
    <ligand>
        <name>AMP</name>
        <dbReference type="ChEBI" id="CHEBI:456215"/>
    </ligand>
</feature>
<proteinExistence type="inferred from homology"/>
<organism evidence="22 23">
    <name type="scientific">Pseudomonas antarctica</name>
    <dbReference type="NCBI Taxonomy" id="219572"/>
    <lineage>
        <taxon>Bacteria</taxon>
        <taxon>Pseudomonadati</taxon>
        <taxon>Pseudomonadota</taxon>
        <taxon>Gammaproteobacteria</taxon>
        <taxon>Pseudomonadales</taxon>
        <taxon>Pseudomonadaceae</taxon>
        <taxon>Pseudomonas</taxon>
    </lineage>
</organism>
<keyword evidence="10 17" id="KW-0520">NAD</keyword>
<dbReference type="SUPFAM" id="SSF64153">
    <property type="entry name" value="YjeF N-terminal domain-like"/>
    <property type="match status" value="1"/>
</dbReference>
<comment type="subunit">
    <text evidence="17">Homotetramer.</text>
</comment>
<evidence type="ECO:0000256" key="15">
    <source>
        <dbReference type="ARBA" id="ARBA00048238"/>
    </source>
</evidence>
<evidence type="ECO:0000256" key="7">
    <source>
        <dbReference type="ARBA" id="ARBA00022840"/>
    </source>
</evidence>
<comment type="cofactor">
    <cofactor evidence="18 19">
        <name>K(+)</name>
        <dbReference type="ChEBI" id="CHEBI:29103"/>
    </cofactor>
    <text evidence="18 19">Binds 1 potassium ion per subunit.</text>
</comment>
<comment type="catalytic activity">
    <reaction evidence="15 17 19">
        <text>(6S)-NADHX + ADP = AMP + phosphate + NADH + H(+)</text>
        <dbReference type="Rhea" id="RHEA:32223"/>
        <dbReference type="ChEBI" id="CHEBI:15378"/>
        <dbReference type="ChEBI" id="CHEBI:43474"/>
        <dbReference type="ChEBI" id="CHEBI:57945"/>
        <dbReference type="ChEBI" id="CHEBI:64074"/>
        <dbReference type="ChEBI" id="CHEBI:456215"/>
        <dbReference type="ChEBI" id="CHEBI:456216"/>
        <dbReference type="EC" id="4.2.1.136"/>
    </reaction>
</comment>
<evidence type="ECO:0000256" key="12">
    <source>
        <dbReference type="ARBA" id="ARBA00023239"/>
    </source>
</evidence>
<feature type="binding site" evidence="17">
    <location>
        <position position="262"/>
    </location>
    <ligand>
        <name>(6S)-NADPHX</name>
        <dbReference type="ChEBI" id="CHEBI:64076"/>
    </ligand>
</feature>
<keyword evidence="8 17" id="KW-0521">NADP</keyword>
<dbReference type="InterPro" id="IPR029056">
    <property type="entry name" value="Ribokinase-like"/>
</dbReference>
<dbReference type="GO" id="GO:0016301">
    <property type="term" value="F:kinase activity"/>
    <property type="evidence" value="ECO:0007669"/>
    <property type="project" value="UniProtKB-KW"/>
</dbReference>
<dbReference type="HAMAP" id="MF_01965">
    <property type="entry name" value="NADHX_dehydratase"/>
    <property type="match status" value="1"/>
</dbReference>
<keyword evidence="13" id="KW-0511">Multifunctional enzyme</keyword>
<dbReference type="GO" id="GO:0052856">
    <property type="term" value="F:NAD(P)HX epimerase activity"/>
    <property type="evidence" value="ECO:0007669"/>
    <property type="project" value="UniProtKB-UniRule"/>
</dbReference>
<dbReference type="GO" id="GO:0052855">
    <property type="term" value="F:ADP-dependent NAD(P)H-hydrate dehydratase activity"/>
    <property type="evidence" value="ECO:0007669"/>
    <property type="project" value="UniProtKB-UniRule"/>
</dbReference>
<dbReference type="InterPro" id="IPR004443">
    <property type="entry name" value="YjeF_N_dom"/>
</dbReference>
<dbReference type="SUPFAM" id="SSF53613">
    <property type="entry name" value="Ribokinase-like"/>
    <property type="match status" value="1"/>
</dbReference>
<dbReference type="PANTHER" id="PTHR12592">
    <property type="entry name" value="ATP-DEPENDENT (S)-NAD(P)H-HYDRATE DEHYDRATASE FAMILY MEMBER"/>
    <property type="match status" value="1"/>
</dbReference>
<evidence type="ECO:0000256" key="14">
    <source>
        <dbReference type="ARBA" id="ARBA00025153"/>
    </source>
</evidence>
<feature type="binding site" evidence="17">
    <location>
        <position position="437"/>
    </location>
    <ligand>
        <name>AMP</name>
        <dbReference type="ChEBI" id="CHEBI:456215"/>
    </ligand>
</feature>
<dbReference type="CDD" id="cd01171">
    <property type="entry name" value="YXKO-related"/>
    <property type="match status" value="1"/>
</dbReference>
<comment type="cofactor">
    <cofactor evidence="17">
        <name>Mg(2+)</name>
        <dbReference type="ChEBI" id="CHEBI:18420"/>
    </cofactor>
</comment>
<dbReference type="GO" id="GO:0046496">
    <property type="term" value="P:nicotinamide nucleotide metabolic process"/>
    <property type="evidence" value="ECO:0007669"/>
    <property type="project" value="UniProtKB-UniRule"/>
</dbReference>
<gene>
    <name evidence="17" type="primary">nnrD</name>
    <name evidence="18" type="synonym">nnrE</name>
    <name evidence="22" type="ORF">A7J50_2942</name>
</gene>
<evidence type="ECO:0000256" key="16">
    <source>
        <dbReference type="ARBA" id="ARBA00049209"/>
    </source>
</evidence>
<dbReference type="RefSeq" id="WP_064452452.1">
    <property type="nucleotide sequence ID" value="NZ_CP015600.1"/>
</dbReference>
<sequence>MNRLSSGADAISQTALLSVRQMAEADRLSVAAGVSSFELMGNAGAAVAHEIETRWTPRPLLVLCGPGNNGGDGFVTAHLLAEAGWPVRVAMLGSRFSLQNEARQHAQRWSGEVEALSPSVLQGAELIVDALFGAGLSRPLEGQALDTLAAAGQGCVPIVAIDTPSGVMGDTGAALGAVPAVLTVTFLRKKPGHLLLPGRDLCGEVVVADIGNPKSVLDSITPRAFENDPALWLAELPRAQADTNKHSRGHALVFGGYPMTGAARMAARGAARAGAGLTTIAVPDIALPVYAATLNSIMVQPWVTPEDFGHLLNGSRFSAWLIGPGAGVNKDTFGHVLAMLATGRPTVIDADAITVFQDDPEALDRAIRGPCVLTPHDGEFCRIFDASGDKLTRTRAAALRCSSVVVLKGSDTVIAAPDGRAIINTNAPSSLATAGSGDVLGGIILGLLAQGVSAFTAAAAGVWLHGAAAAEFGPGLLAEDLPDMLPAVLRRLYSCGEAHHVRDGIE</sequence>
<dbReference type="InterPro" id="IPR030677">
    <property type="entry name" value="Nnr"/>
</dbReference>
<dbReference type="PROSITE" id="PS51383">
    <property type="entry name" value="YJEF_C_3"/>
    <property type="match status" value="1"/>
</dbReference>
<dbReference type="Pfam" id="PF03853">
    <property type="entry name" value="YjeF_N"/>
    <property type="match status" value="1"/>
</dbReference>
<reference evidence="22 23" key="1">
    <citation type="submission" date="2016-05" db="EMBL/GenBank/DDBJ databases">
        <title>Complete genome sequence of Pseudomonas antarctica PAMC 27494.</title>
        <authorList>
            <person name="Lee J."/>
        </authorList>
    </citation>
    <scope>NUCLEOTIDE SEQUENCE [LARGE SCALE GENOMIC DNA]</scope>
    <source>
        <strain evidence="22 23">PAMC 27494</strain>
    </source>
</reference>
<dbReference type="PIRSF" id="PIRSF017184">
    <property type="entry name" value="Nnr"/>
    <property type="match status" value="1"/>
</dbReference>
<dbReference type="Pfam" id="PF01256">
    <property type="entry name" value="Carb_kinase"/>
    <property type="match status" value="1"/>
</dbReference>
<dbReference type="GO" id="GO:0005524">
    <property type="term" value="F:ATP binding"/>
    <property type="evidence" value="ECO:0007669"/>
    <property type="project" value="UniProtKB-UniRule"/>
</dbReference>
<comment type="function">
    <text evidence="17">Catalyzes the dehydration of the S-form of NAD(P)HX at the expense of ADP, which is converted to AMP. Together with NAD(P)HX epimerase, which catalyzes the epimerization of the S- and R-forms, the enzyme allows the repair of both epimers of NAD(P)HX, a damaged form of NAD(P)H that is a result of enzymatic or heat-dependent hydration.</text>
</comment>
<keyword evidence="6 17" id="KW-0547">Nucleotide-binding</keyword>
<comment type="similarity">
    <text evidence="3 19">In the N-terminal section; belongs to the NnrE/AIBP family.</text>
</comment>
<comment type="caution">
    <text evidence="18">Lacks conserved residue(s) required for the propagation of feature annotation.</text>
</comment>
<keyword evidence="12 17" id="KW-0456">Lyase</keyword>
<evidence type="ECO:0000256" key="2">
    <source>
        <dbReference type="ARBA" id="ARBA00000909"/>
    </source>
</evidence>
<evidence type="ECO:0000256" key="1">
    <source>
        <dbReference type="ARBA" id="ARBA00000013"/>
    </source>
</evidence>
<keyword evidence="22" id="KW-0418">Kinase</keyword>
<comment type="catalytic activity">
    <reaction evidence="2 18 19">
        <text>(6R)-NADPHX = (6S)-NADPHX</text>
        <dbReference type="Rhea" id="RHEA:32227"/>
        <dbReference type="ChEBI" id="CHEBI:64076"/>
        <dbReference type="ChEBI" id="CHEBI:64077"/>
        <dbReference type="EC" id="5.1.99.6"/>
    </reaction>
</comment>
<evidence type="ECO:0000256" key="5">
    <source>
        <dbReference type="ARBA" id="ARBA00022723"/>
    </source>
</evidence>
<feature type="binding site" evidence="17">
    <location>
        <position position="376"/>
    </location>
    <ligand>
        <name>(6S)-NADPHX</name>
        <dbReference type="ChEBI" id="CHEBI:64076"/>
    </ligand>
</feature>
<keyword evidence="9 18" id="KW-0630">Potassium</keyword>
<feature type="binding site" evidence="17">
    <location>
        <position position="325"/>
    </location>
    <ligand>
        <name>(6S)-NADPHX</name>
        <dbReference type="ChEBI" id="CHEBI:64076"/>
    </ligand>
</feature>
<keyword evidence="22" id="KW-0808">Transferase</keyword>
<dbReference type="PANTHER" id="PTHR12592:SF0">
    <property type="entry name" value="ATP-DEPENDENT (S)-NAD(P)H-HYDRATE DEHYDRATASE"/>
    <property type="match status" value="1"/>
</dbReference>
<protein>
    <recommendedName>
        <fullName evidence="19">Bifunctional NAD(P)H-hydrate repair enzyme</fullName>
    </recommendedName>
    <alternativeName>
        <fullName evidence="19">Nicotinamide nucleotide repair protein</fullName>
    </alternativeName>
    <domain>
        <recommendedName>
            <fullName evidence="19">ADP-dependent (S)-NAD(P)H-hydrate dehydratase</fullName>
            <ecNumber evidence="19">4.2.1.136</ecNumber>
        </recommendedName>
        <alternativeName>
            <fullName evidence="19">ADP-dependent NAD(P)HX dehydratase</fullName>
        </alternativeName>
    </domain>
    <domain>
        <recommendedName>
            <fullName evidence="19">NAD(P)H-hydrate epimerase</fullName>
            <ecNumber evidence="19">5.1.99.6</ecNumber>
        </recommendedName>
    </domain>
</protein>
<dbReference type="PATRIC" id="fig|219572.3.peg.3019"/>